<dbReference type="AlphaFoldDB" id="A0A172TL44"/>
<dbReference type="OrthoDB" id="9553556at2"/>
<reference evidence="1 2" key="1">
    <citation type="submission" date="2015-01" db="EMBL/GenBank/DDBJ databases">
        <title>Paenibacillus swuensis/DY6/whole genome sequencing.</title>
        <authorList>
            <person name="Kim M.K."/>
            <person name="Srinivasan S."/>
            <person name="Lee J.-J."/>
        </authorList>
    </citation>
    <scope>NUCLEOTIDE SEQUENCE [LARGE SCALE GENOMIC DNA]</scope>
    <source>
        <strain evidence="1 2">DY6</strain>
    </source>
</reference>
<dbReference type="PATRIC" id="fig|1178515.4.peg.3419"/>
<accession>A0A172TL44</accession>
<dbReference type="KEGG" id="pswu:SY83_16995"/>
<dbReference type="Proteomes" id="UP000076927">
    <property type="component" value="Chromosome"/>
</dbReference>
<evidence type="ECO:0000313" key="1">
    <source>
        <dbReference type="EMBL" id="ANE47696.1"/>
    </source>
</evidence>
<name>A0A172TL44_9BACL</name>
<dbReference type="RefSeq" id="WP_068608649.1">
    <property type="nucleotide sequence ID" value="NZ_CP011388.1"/>
</dbReference>
<protein>
    <submittedName>
        <fullName evidence="1">Uncharacterized protein</fullName>
    </submittedName>
</protein>
<organism evidence="1 2">
    <name type="scientific">Paenibacillus swuensis</name>
    <dbReference type="NCBI Taxonomy" id="1178515"/>
    <lineage>
        <taxon>Bacteria</taxon>
        <taxon>Bacillati</taxon>
        <taxon>Bacillota</taxon>
        <taxon>Bacilli</taxon>
        <taxon>Bacillales</taxon>
        <taxon>Paenibacillaceae</taxon>
        <taxon>Paenibacillus</taxon>
    </lineage>
</organism>
<dbReference type="EMBL" id="CP011388">
    <property type="protein sequence ID" value="ANE47696.1"/>
    <property type="molecule type" value="Genomic_DNA"/>
</dbReference>
<proteinExistence type="predicted"/>
<sequence>MNHLFEKDVLIVNQEAVNPRALTPIKPVQQQSKISPPAELEGTVTPKDTELAVAYVEQAFQIQLERLQIIVDASLLAVEQVQDKRIEVLEQGKNVTVEDVIFDLLSVYLWEVGILGHVLTPLIKEVTSVICAKSLAMQAVYDRIPKTDYGAQIIGMGRSEKEGKEIIRTIIQDHVRNPKQFTSEQYAMFTKSVTDLISKAPDQAAAKVKSTIKNWKSLADKVKTTALKTTDTPNVALLKAAQSYASRNRTALHMQKSNTIAFIRSNPRMSKKELKEFVRVFAWEEIPDVQFIRDQYQMALEIVVWAQLYRFKANDPSSPEVLLNSGKFRGINDKIVDYWIIRFRSVLESYEKVSKEPWDTMPRGIKCKKIKAYFEDISKKLDEVSNKVKQPINKVFVVIPSAEEE</sequence>
<keyword evidence="2" id="KW-1185">Reference proteome</keyword>
<gene>
    <name evidence="1" type="ORF">SY83_16995</name>
</gene>
<evidence type="ECO:0000313" key="2">
    <source>
        <dbReference type="Proteomes" id="UP000076927"/>
    </source>
</evidence>